<dbReference type="Proteomes" id="UP000007494">
    <property type="component" value="Chromosome XI"/>
</dbReference>
<evidence type="ECO:0000313" key="4">
    <source>
        <dbReference type="Proteomes" id="UP000007494"/>
    </source>
</evidence>
<gene>
    <name evidence="3" type="ORF">BN1204_059010</name>
    <name evidence="2" type="ORF">NCLIV_059010</name>
</gene>
<feature type="signal peptide" evidence="1">
    <location>
        <begin position="1"/>
        <end position="22"/>
    </location>
</feature>
<dbReference type="AlphaFoldDB" id="F0VP31"/>
<dbReference type="GeneID" id="13440890"/>
<dbReference type="InParanoid" id="F0VP31"/>
<reference evidence="2" key="2">
    <citation type="submission" date="2011-03" db="EMBL/GenBank/DDBJ databases">
        <title>Comparative genomics and transcriptomics of Neospora caninum and Toxoplasma gondii.</title>
        <authorList>
            <person name="Reid A.J."/>
            <person name="Sohal A."/>
            <person name="Harris D."/>
            <person name="Quail M."/>
            <person name="Sanders M."/>
            <person name="Berriman M."/>
            <person name="Wastling J.M."/>
            <person name="Pain A."/>
        </authorList>
    </citation>
    <scope>NUCLEOTIDE SEQUENCE</scope>
    <source>
        <strain evidence="2">Liverpool</strain>
    </source>
</reference>
<evidence type="ECO:0000313" key="2">
    <source>
        <dbReference type="EMBL" id="CBZ55477.1"/>
    </source>
</evidence>
<accession>F0VP31</accession>
<protein>
    <submittedName>
        <fullName evidence="2">Uncharacterized protein</fullName>
    </submittedName>
</protein>
<keyword evidence="1" id="KW-0732">Signal</keyword>
<evidence type="ECO:0000256" key="1">
    <source>
        <dbReference type="SAM" id="SignalP"/>
    </source>
</evidence>
<dbReference type="VEuPathDB" id="ToxoDB:NCLIV_059010"/>
<dbReference type="OMA" id="YAGYAYY"/>
<dbReference type="EMBL" id="FR823392">
    <property type="protein sequence ID" value="CBZ55477.1"/>
    <property type="molecule type" value="Genomic_DNA"/>
</dbReference>
<evidence type="ECO:0000313" key="3">
    <source>
        <dbReference type="EMBL" id="CEL70214.1"/>
    </source>
</evidence>
<reference evidence="4" key="3">
    <citation type="journal article" date="2012" name="PLoS Pathog.">
        <title>Comparative genomics of the apicomplexan parasites Toxoplasma gondii and Neospora caninum: Coccidia differing in host range and transmission strategy.</title>
        <authorList>
            <person name="Reid A.J."/>
            <person name="Vermont S.J."/>
            <person name="Cotton J.A."/>
            <person name="Harris D."/>
            <person name="Hill-Cawthorne G.A."/>
            <person name="Konen-Waisman S."/>
            <person name="Latham S.M."/>
            <person name="Mourier T."/>
            <person name="Norton R."/>
            <person name="Quail M.A."/>
            <person name="Sanders M."/>
            <person name="Shanmugam D."/>
            <person name="Sohal A."/>
            <person name="Wasmuth J.D."/>
            <person name="Brunk B."/>
            <person name="Grigg M.E."/>
            <person name="Howard J.C."/>
            <person name="Parkinson J."/>
            <person name="Roos D.S."/>
            <person name="Trees A.J."/>
            <person name="Berriman M."/>
            <person name="Pain A."/>
            <person name="Wastling J.M."/>
        </authorList>
    </citation>
    <scope>NUCLEOTIDE SEQUENCE [LARGE SCALE GENOMIC DNA]</scope>
    <source>
        <strain evidence="4">Liverpool</strain>
    </source>
</reference>
<organism evidence="2 4">
    <name type="scientific">Neospora caninum (strain Liverpool)</name>
    <dbReference type="NCBI Taxonomy" id="572307"/>
    <lineage>
        <taxon>Eukaryota</taxon>
        <taxon>Sar</taxon>
        <taxon>Alveolata</taxon>
        <taxon>Apicomplexa</taxon>
        <taxon>Conoidasida</taxon>
        <taxon>Coccidia</taxon>
        <taxon>Eucoccidiorida</taxon>
        <taxon>Eimeriorina</taxon>
        <taxon>Sarcocystidae</taxon>
        <taxon>Neospora</taxon>
    </lineage>
</organism>
<sequence>MKVFNFFLLIAIVAASVSSGNAEPERADAKPLPKEVSVEEPSVVQEVLPQKRDIQKRGLFPRRWGYGYGYPYGGYGYGYYGYPYGGYGYYGYPYGAYGYGGYYW</sequence>
<dbReference type="RefSeq" id="XP_003885505.1">
    <property type="nucleotide sequence ID" value="XM_003885456.1"/>
</dbReference>
<reference evidence="2" key="1">
    <citation type="submission" date="2011-02" db="EMBL/GenBank/DDBJ databases">
        <authorList>
            <person name="Aslett M."/>
        </authorList>
    </citation>
    <scope>NUCLEOTIDE SEQUENCE</scope>
    <source>
        <strain evidence="2">Liverpool</strain>
    </source>
</reference>
<proteinExistence type="predicted"/>
<name>F0VP31_NEOCL</name>
<feature type="chain" id="PRO_5007655292" evidence="1">
    <location>
        <begin position="23"/>
        <end position="104"/>
    </location>
</feature>
<keyword evidence="4" id="KW-1185">Reference proteome</keyword>
<reference evidence="3" key="4">
    <citation type="journal article" date="2015" name="PLoS ONE">
        <title>Comprehensive Evaluation of Toxoplasma gondii VEG and Neospora caninum LIV Genomes with Tachyzoite Stage Transcriptome and Proteome Defines Novel Transcript Features.</title>
        <authorList>
            <person name="Ramaprasad A."/>
            <person name="Mourier T."/>
            <person name="Naeem R."/>
            <person name="Malas T.B."/>
            <person name="Moussa E."/>
            <person name="Panigrahi A."/>
            <person name="Vermont S.J."/>
            <person name="Otto T.D."/>
            <person name="Wastling J."/>
            <person name="Pain A."/>
        </authorList>
    </citation>
    <scope>NUCLEOTIDE SEQUENCE</scope>
    <source>
        <strain evidence="3">Liverpool</strain>
    </source>
</reference>
<dbReference type="EMBL" id="LN714486">
    <property type="protein sequence ID" value="CEL70214.1"/>
    <property type="molecule type" value="Genomic_DNA"/>
</dbReference>
<dbReference type="eggNOG" id="ENOG502R0G3">
    <property type="taxonomic scope" value="Eukaryota"/>
</dbReference>